<name>A0A2S4UE11_9BASI</name>
<dbReference type="InterPro" id="IPR035979">
    <property type="entry name" value="RBD_domain_sf"/>
</dbReference>
<dbReference type="PROSITE" id="PS50102">
    <property type="entry name" value="RRM"/>
    <property type="match status" value="3"/>
</dbReference>
<dbReference type="GO" id="GO:0005634">
    <property type="term" value="C:nucleus"/>
    <property type="evidence" value="ECO:0007669"/>
    <property type="project" value="TreeGrafter"/>
</dbReference>
<dbReference type="GO" id="GO:0005737">
    <property type="term" value="C:cytoplasm"/>
    <property type="evidence" value="ECO:0007669"/>
    <property type="project" value="TreeGrafter"/>
</dbReference>
<dbReference type="PANTHER" id="PTHR23003">
    <property type="entry name" value="RNA RECOGNITION MOTIF RRM DOMAIN CONTAINING PROTEIN"/>
    <property type="match status" value="1"/>
</dbReference>
<proteinExistence type="predicted"/>
<dbReference type="VEuPathDB" id="FungiDB:PSTT_16172"/>
<evidence type="ECO:0000313" key="5">
    <source>
        <dbReference type="EMBL" id="POV95522.1"/>
    </source>
</evidence>
<organism evidence="5 6">
    <name type="scientific">Puccinia striiformis</name>
    <dbReference type="NCBI Taxonomy" id="27350"/>
    <lineage>
        <taxon>Eukaryota</taxon>
        <taxon>Fungi</taxon>
        <taxon>Dikarya</taxon>
        <taxon>Basidiomycota</taxon>
        <taxon>Pucciniomycotina</taxon>
        <taxon>Pucciniomycetes</taxon>
        <taxon>Pucciniales</taxon>
        <taxon>Pucciniaceae</taxon>
        <taxon>Puccinia</taxon>
    </lineage>
</organism>
<dbReference type="GO" id="GO:0003729">
    <property type="term" value="F:mRNA binding"/>
    <property type="evidence" value="ECO:0007669"/>
    <property type="project" value="TreeGrafter"/>
</dbReference>
<dbReference type="SMART" id="SM00360">
    <property type="entry name" value="RRM"/>
    <property type="match status" value="3"/>
</dbReference>
<feature type="non-terminal residue" evidence="5">
    <location>
        <position position="1"/>
    </location>
</feature>
<dbReference type="Proteomes" id="UP000239156">
    <property type="component" value="Unassembled WGS sequence"/>
</dbReference>
<dbReference type="InterPro" id="IPR000504">
    <property type="entry name" value="RRM_dom"/>
</dbReference>
<keyword evidence="1 2" id="KW-0694">RNA-binding</keyword>
<dbReference type="VEuPathDB" id="FungiDB:PSHT_10052"/>
<accession>A0A2S4UE11</accession>
<evidence type="ECO:0000256" key="3">
    <source>
        <dbReference type="SAM" id="MobiDB-lite"/>
    </source>
</evidence>
<dbReference type="VEuPathDB" id="FungiDB:PSHT_10054"/>
<feature type="region of interest" description="Disordered" evidence="3">
    <location>
        <begin position="360"/>
        <end position="382"/>
    </location>
</feature>
<sequence>LRTELGMDINGTFPQRSCFRVRRGKSYALEGEIAKLHNGRTLIFHAERSAANIEIAGPQLVELGAVKVTGIGTIESLRHLIGTDEEPYWEIVVVHEHRGITEDAVRVCYIIPADELDVPANTRFRRCSRICLVGEIIEIGGGGNDLTVQRLPTCAHGSGHGLSGHGAPGFASQGLHKLALAAAATSVKSHRVYVGNLNYAIGWKELKDFMREAGEISYAEVIMGSDGRSKGCGIVEFSTAEAAEKAISEYKDRQLLGRPVFVREDREAHPKFGHQPRRIVPTAGCGQVFVTGLPSSVNWQTLKDTFKAAGTVVRADVNEADCTAVVILSSEAEAAAAVAKFNGTELEGSRIVVREDRFTPNHLGGTKTADSRPTPIDPANQEPSTQVFINNLPYSVDSAGLLALSPAAIKAELMLSAGRSKGMGVLEFPSLEASAEAVSSLKGHMIDGRPILVKYNERPHQFSEYAVSQTSS</sequence>
<dbReference type="PANTHER" id="PTHR23003:SF3">
    <property type="entry name" value="FI21236P1-RELATED"/>
    <property type="match status" value="1"/>
</dbReference>
<reference evidence="5" key="1">
    <citation type="submission" date="2017-12" db="EMBL/GenBank/DDBJ databases">
        <title>Gene loss provides genomic basis for host adaptation in cereal stripe rust fungi.</title>
        <authorList>
            <person name="Xia C."/>
        </authorList>
    </citation>
    <scope>NUCLEOTIDE SEQUENCE [LARGE SCALE GENOMIC DNA]</scope>
    <source>
        <strain evidence="5">93-210</strain>
    </source>
</reference>
<gene>
    <name evidence="5" type="ORF">PSTT_16172</name>
</gene>
<evidence type="ECO:0000256" key="1">
    <source>
        <dbReference type="ARBA" id="ARBA00022884"/>
    </source>
</evidence>
<dbReference type="InterPro" id="IPR050374">
    <property type="entry name" value="RRT5_SRSF_SR"/>
</dbReference>
<feature type="domain" description="RRM" evidence="4">
    <location>
        <begin position="286"/>
        <end position="358"/>
    </location>
</feature>
<dbReference type="EMBL" id="PKSL01000340">
    <property type="protein sequence ID" value="POV95522.1"/>
    <property type="molecule type" value="Genomic_DNA"/>
</dbReference>
<comment type="caution">
    <text evidence="5">The sequence shown here is derived from an EMBL/GenBank/DDBJ whole genome shotgun (WGS) entry which is preliminary data.</text>
</comment>
<dbReference type="Pfam" id="PF00076">
    <property type="entry name" value="RRM_1"/>
    <property type="match status" value="3"/>
</dbReference>
<dbReference type="Gene3D" id="3.30.70.330">
    <property type="match status" value="3"/>
</dbReference>
<dbReference type="InterPro" id="IPR012677">
    <property type="entry name" value="Nucleotide-bd_a/b_plait_sf"/>
</dbReference>
<dbReference type="AlphaFoldDB" id="A0A2S4UE11"/>
<dbReference type="SUPFAM" id="SSF54928">
    <property type="entry name" value="RNA-binding domain, RBD"/>
    <property type="match status" value="2"/>
</dbReference>
<feature type="domain" description="RRM" evidence="4">
    <location>
        <begin position="385"/>
        <end position="458"/>
    </location>
</feature>
<dbReference type="GO" id="GO:1990904">
    <property type="term" value="C:ribonucleoprotein complex"/>
    <property type="evidence" value="ECO:0007669"/>
    <property type="project" value="TreeGrafter"/>
</dbReference>
<evidence type="ECO:0000313" key="6">
    <source>
        <dbReference type="Proteomes" id="UP000239156"/>
    </source>
</evidence>
<keyword evidence="6" id="KW-1185">Reference proteome</keyword>
<dbReference type="CDD" id="cd00590">
    <property type="entry name" value="RRM_SF"/>
    <property type="match status" value="1"/>
</dbReference>
<protein>
    <recommendedName>
        <fullName evidence="4">RRM domain-containing protein</fullName>
    </recommendedName>
</protein>
<evidence type="ECO:0000259" key="4">
    <source>
        <dbReference type="PROSITE" id="PS50102"/>
    </source>
</evidence>
<evidence type="ECO:0000256" key="2">
    <source>
        <dbReference type="PROSITE-ProRule" id="PRU00176"/>
    </source>
</evidence>
<feature type="domain" description="RRM" evidence="4">
    <location>
        <begin position="190"/>
        <end position="267"/>
    </location>
</feature>